<feature type="transmembrane region" description="Helical" evidence="1">
    <location>
        <begin position="230"/>
        <end position="250"/>
    </location>
</feature>
<evidence type="ECO:0008006" key="4">
    <source>
        <dbReference type="Google" id="ProtNLM"/>
    </source>
</evidence>
<evidence type="ECO:0000256" key="1">
    <source>
        <dbReference type="SAM" id="Phobius"/>
    </source>
</evidence>
<feature type="transmembrane region" description="Helical" evidence="1">
    <location>
        <begin position="98"/>
        <end position="119"/>
    </location>
</feature>
<reference evidence="2" key="1">
    <citation type="submission" date="2019-01" db="EMBL/GenBank/DDBJ databases">
        <title>Genomic signatures and co-occurrence patterns of the ultra-small Saccharimodia (Patescibacteria phylum) suggest a symbiotic lifestyle.</title>
        <authorList>
            <person name="Lemos L."/>
            <person name="Medeiros J."/>
            <person name="Andreote F."/>
            <person name="Fernandes G."/>
            <person name="Varani A."/>
            <person name="Oliveira G."/>
            <person name="Pylro V."/>
        </authorList>
    </citation>
    <scope>NUCLEOTIDE SEQUENCE [LARGE SCALE GENOMIC DNA]</scope>
    <source>
        <strain evidence="2">AMD02</strain>
    </source>
</reference>
<name>A0A4Q0AIC7_9BACT</name>
<feature type="transmembrane region" description="Helical" evidence="1">
    <location>
        <begin position="173"/>
        <end position="192"/>
    </location>
</feature>
<dbReference type="PROSITE" id="PS51257">
    <property type="entry name" value="PROKAR_LIPOPROTEIN"/>
    <property type="match status" value="1"/>
</dbReference>
<dbReference type="EMBL" id="SCKX01000001">
    <property type="protein sequence ID" value="RWZ78388.1"/>
    <property type="molecule type" value="Genomic_DNA"/>
</dbReference>
<accession>A0A4Q0AIC7</accession>
<evidence type="ECO:0000313" key="3">
    <source>
        <dbReference type="Proteomes" id="UP000289257"/>
    </source>
</evidence>
<proteinExistence type="predicted"/>
<keyword evidence="1" id="KW-1133">Transmembrane helix</keyword>
<sequence>MKQLPQSGAWIRLLELAQKHYLLITLIPGILLIACWTVVRFWSSKTIFDLIGQQVLAQTLLKDGSMDGTVGATNYILKLFFVYIPFESLHIDPRLGLILMTLLINIASFLLIVFAIRSIARTLNVFHKGMFVVAMIWFASLAGSILWIEFANSRNIEIAAGLWLVAIGLKLRGTIRLSLVIGFLAVTVTAFFMDPLQIYMTALPLLIFCTITASIRVYRHTECNILKRTGWIALLLIVGYVLAKALLAGVEAVTGIRVIDGQSSYLGITNLTQLIDGLKGLGKANIRLFSGYVDDGGRLRQIVALAGALWVTTVWIISAIKKKIPVEFALFVTIFITFIEAIYLLSGQSLTGDTSRYLVMVIPVFILLIASLSSRDNMKRLAAFALAVVVIYNTITLGGLLLVASRSAYSQDEPLSQIAALVINNKDVTFYGSMDTALPTMYYYPDTAVLPLSCSDMKLARARMFYPNSSFDKYQAISTKFKAVILDNGKVITNYPSICGEKSVKKQLGTPIRQSMTSNDFTVLYYPSNSFQF</sequence>
<feature type="transmembrane region" description="Helical" evidence="1">
    <location>
        <begin position="299"/>
        <end position="317"/>
    </location>
</feature>
<comment type="caution">
    <text evidence="2">The sequence shown here is derived from an EMBL/GenBank/DDBJ whole genome shotgun (WGS) entry which is preliminary data.</text>
</comment>
<dbReference type="Proteomes" id="UP000289257">
    <property type="component" value="Unassembled WGS sequence"/>
</dbReference>
<protein>
    <recommendedName>
        <fullName evidence="4">Glycosyltransferase RgtA/B/C/D-like domain-containing protein</fullName>
    </recommendedName>
</protein>
<feature type="transmembrane region" description="Helical" evidence="1">
    <location>
        <begin position="357"/>
        <end position="374"/>
    </location>
</feature>
<gene>
    <name evidence="2" type="ORF">EOT05_01340</name>
</gene>
<keyword evidence="3" id="KW-1185">Reference proteome</keyword>
<feature type="transmembrane region" description="Helical" evidence="1">
    <location>
        <begin position="68"/>
        <end position="86"/>
    </location>
</feature>
<feature type="transmembrane region" description="Helical" evidence="1">
    <location>
        <begin position="131"/>
        <end position="152"/>
    </location>
</feature>
<dbReference type="AlphaFoldDB" id="A0A4Q0AIC7"/>
<keyword evidence="1" id="KW-0812">Transmembrane</keyword>
<feature type="transmembrane region" description="Helical" evidence="1">
    <location>
        <begin position="381"/>
        <end position="404"/>
    </location>
</feature>
<evidence type="ECO:0000313" key="2">
    <source>
        <dbReference type="EMBL" id="RWZ78388.1"/>
    </source>
</evidence>
<keyword evidence="1" id="KW-0472">Membrane</keyword>
<feature type="transmembrane region" description="Helical" evidence="1">
    <location>
        <begin position="198"/>
        <end position="218"/>
    </location>
</feature>
<feature type="transmembrane region" description="Helical" evidence="1">
    <location>
        <begin position="324"/>
        <end position="345"/>
    </location>
</feature>
<feature type="transmembrane region" description="Helical" evidence="1">
    <location>
        <begin position="21"/>
        <end position="42"/>
    </location>
</feature>
<organism evidence="2 3">
    <name type="scientific">Candidatus Microsaccharimonas sossegonensis</name>
    <dbReference type="NCBI Taxonomy" id="2506948"/>
    <lineage>
        <taxon>Bacteria</taxon>
        <taxon>Candidatus Saccharimonadota</taxon>
        <taxon>Candidatus Saccharimonadia</taxon>
        <taxon>Candidatus Saccharimonadales</taxon>
        <taxon>Candidatus Saccharimonadaceae</taxon>
        <taxon>Candidatus Microsaccharimonas</taxon>
    </lineage>
</organism>